<feature type="transmembrane region" description="Helical" evidence="1">
    <location>
        <begin position="292"/>
        <end position="313"/>
    </location>
</feature>
<dbReference type="GO" id="GO:0016780">
    <property type="term" value="F:phosphotransferase activity, for other substituted phosphate groups"/>
    <property type="evidence" value="ECO:0007669"/>
    <property type="project" value="TreeGrafter"/>
</dbReference>
<dbReference type="Proteomes" id="UP000011669">
    <property type="component" value="Unassembled WGS sequence"/>
</dbReference>
<sequence length="486" mass="53371">MGLTTGLRYRVASTLGTAVLVVGAIVVANHPFAQQILTSLPVSGRLVPTTLTDGALTVAAATALVVVFIALGPLFKPRPRRILDTISLTVRRLFAACLALAAVGYLDYTYRLPRTTLVMMAVLLGVWLPAWFVLIRRRPAAGNHRAVLVGDDPTAMAEIFETTDLSIVGYVAPAIQYDPTPVGQESATRFADGGTHQQPRLDDVECLGGLSRLEEVFVEHDIDTAVLAFERSDRAEFFGTLATCYDHGVAAKAHRKHADSVLTTDTSVVGLVDIQLEPWDWEDRALKRLFDIAFAATGLIVLLPIILPIAVAIKLDSPGPVLYGQERTAEFGETVEIYKFRSMVNDAEADTGAKLSEEDAGGIDSRVTRTGRILRRTHLDEIPQLWSILVGDMAVVGPRPERPELDADIESGITQWRRRWFVKPGLTGLAQINGATGHDPERKLRYDTQYIHQQSFWVDVRIVVRQVWMVISDTLTVVATDDSSEK</sequence>
<feature type="transmembrane region" description="Helical" evidence="1">
    <location>
        <begin position="93"/>
        <end position="110"/>
    </location>
</feature>
<accession>M0MKA8</accession>
<dbReference type="EMBL" id="AOMD01000016">
    <property type="protein sequence ID" value="EMA45818.1"/>
    <property type="molecule type" value="Genomic_DNA"/>
</dbReference>
<keyword evidence="1" id="KW-0472">Membrane</keyword>
<keyword evidence="1" id="KW-1133">Transmembrane helix</keyword>
<dbReference type="PANTHER" id="PTHR30576:SF0">
    <property type="entry name" value="UNDECAPRENYL-PHOSPHATE N-ACETYLGALACTOSAMINYL 1-PHOSPHATE TRANSFERASE-RELATED"/>
    <property type="match status" value="1"/>
</dbReference>
<proteinExistence type="predicted"/>
<feature type="transmembrane region" description="Helical" evidence="1">
    <location>
        <begin position="116"/>
        <end position="135"/>
    </location>
</feature>
<feature type="transmembrane region" description="Helical" evidence="1">
    <location>
        <begin position="12"/>
        <end position="34"/>
    </location>
</feature>
<feature type="transmembrane region" description="Helical" evidence="1">
    <location>
        <begin position="54"/>
        <end position="72"/>
    </location>
</feature>
<name>M0MKA8_9EURY</name>
<evidence type="ECO:0000256" key="1">
    <source>
        <dbReference type="SAM" id="Phobius"/>
    </source>
</evidence>
<keyword evidence="4" id="KW-1185">Reference proteome</keyword>
<dbReference type="AlphaFoldDB" id="M0MKA8"/>
<dbReference type="OrthoDB" id="340745at2157"/>
<dbReference type="InterPro" id="IPR003362">
    <property type="entry name" value="Bact_transf"/>
</dbReference>
<dbReference type="PANTHER" id="PTHR30576">
    <property type="entry name" value="COLANIC BIOSYNTHESIS UDP-GLUCOSE LIPID CARRIER TRANSFERASE"/>
    <property type="match status" value="1"/>
</dbReference>
<keyword evidence="1" id="KW-0812">Transmembrane</keyword>
<feature type="domain" description="Bacterial sugar transferase" evidence="2">
    <location>
        <begin position="287"/>
        <end position="471"/>
    </location>
</feature>
<dbReference type="RefSeq" id="WP_006077085.1">
    <property type="nucleotide sequence ID" value="NZ_AOMD01000016.1"/>
</dbReference>
<keyword evidence="3" id="KW-0808">Transferase</keyword>
<gene>
    <name evidence="3" type="ORF">C449_06141</name>
</gene>
<dbReference type="InParanoid" id="M0MKA8"/>
<organism evidence="3 4">
    <name type="scientific">Halococcus saccharolyticus DSM 5350</name>
    <dbReference type="NCBI Taxonomy" id="1227455"/>
    <lineage>
        <taxon>Archaea</taxon>
        <taxon>Methanobacteriati</taxon>
        <taxon>Methanobacteriota</taxon>
        <taxon>Stenosarchaea group</taxon>
        <taxon>Halobacteria</taxon>
        <taxon>Halobacteriales</taxon>
        <taxon>Halococcaceae</taxon>
        <taxon>Halococcus</taxon>
    </lineage>
</organism>
<protein>
    <submittedName>
        <fullName evidence="3">Exopolysaccharide biosynthesis polyprenyl glycosylphosphotransferase</fullName>
    </submittedName>
</protein>
<reference evidence="3 4" key="1">
    <citation type="journal article" date="2014" name="PLoS Genet.">
        <title>Phylogenetically driven sequencing of extremely halophilic archaea reveals strategies for static and dynamic osmo-response.</title>
        <authorList>
            <person name="Becker E.A."/>
            <person name="Seitzer P.M."/>
            <person name="Tritt A."/>
            <person name="Larsen D."/>
            <person name="Krusor M."/>
            <person name="Yao A.I."/>
            <person name="Wu D."/>
            <person name="Madern D."/>
            <person name="Eisen J.A."/>
            <person name="Darling A.E."/>
            <person name="Facciotti M.T."/>
        </authorList>
    </citation>
    <scope>NUCLEOTIDE SEQUENCE [LARGE SCALE GENOMIC DNA]</scope>
    <source>
        <strain evidence="3 4">DSM 5350</strain>
    </source>
</reference>
<evidence type="ECO:0000259" key="2">
    <source>
        <dbReference type="Pfam" id="PF02397"/>
    </source>
</evidence>
<dbReference type="PATRIC" id="fig|1227455.4.peg.1251"/>
<comment type="caution">
    <text evidence="3">The sequence shown here is derived from an EMBL/GenBank/DDBJ whole genome shotgun (WGS) entry which is preliminary data.</text>
</comment>
<evidence type="ECO:0000313" key="4">
    <source>
        <dbReference type="Proteomes" id="UP000011669"/>
    </source>
</evidence>
<dbReference type="Pfam" id="PF02397">
    <property type="entry name" value="Bac_transf"/>
    <property type="match status" value="1"/>
</dbReference>
<evidence type="ECO:0000313" key="3">
    <source>
        <dbReference type="EMBL" id="EMA45818.1"/>
    </source>
</evidence>
<dbReference type="STRING" id="1227455.C449_06141"/>